<protein>
    <submittedName>
        <fullName evidence="5">Uncharacterized protein</fullName>
    </submittedName>
</protein>
<dbReference type="PANTHER" id="PTHR24300">
    <property type="entry name" value="CYTOCHROME P450 508A4-RELATED"/>
    <property type="match status" value="1"/>
</dbReference>
<evidence type="ECO:0000313" key="5">
    <source>
        <dbReference type="EMBL" id="CAJ0961762.1"/>
    </source>
</evidence>
<keyword evidence="4" id="KW-0408">Iron</keyword>
<comment type="cofactor">
    <cofactor evidence="1">
        <name>heme</name>
        <dbReference type="ChEBI" id="CHEBI:30413"/>
    </cofactor>
</comment>
<evidence type="ECO:0000313" key="6">
    <source>
        <dbReference type="Proteomes" id="UP001176940"/>
    </source>
</evidence>
<organism evidence="5 6">
    <name type="scientific">Ranitomeya imitator</name>
    <name type="common">mimic poison frog</name>
    <dbReference type="NCBI Taxonomy" id="111125"/>
    <lineage>
        <taxon>Eukaryota</taxon>
        <taxon>Metazoa</taxon>
        <taxon>Chordata</taxon>
        <taxon>Craniata</taxon>
        <taxon>Vertebrata</taxon>
        <taxon>Euteleostomi</taxon>
        <taxon>Amphibia</taxon>
        <taxon>Batrachia</taxon>
        <taxon>Anura</taxon>
        <taxon>Neobatrachia</taxon>
        <taxon>Hyloidea</taxon>
        <taxon>Dendrobatidae</taxon>
        <taxon>Dendrobatinae</taxon>
        <taxon>Ranitomeya</taxon>
    </lineage>
</organism>
<dbReference type="InterPro" id="IPR036396">
    <property type="entry name" value="Cyt_P450_sf"/>
</dbReference>
<dbReference type="InterPro" id="IPR050182">
    <property type="entry name" value="Cytochrome_P450_fam2"/>
</dbReference>
<evidence type="ECO:0000256" key="1">
    <source>
        <dbReference type="ARBA" id="ARBA00001971"/>
    </source>
</evidence>
<evidence type="ECO:0000256" key="4">
    <source>
        <dbReference type="ARBA" id="ARBA00023004"/>
    </source>
</evidence>
<keyword evidence="6" id="KW-1185">Reference proteome</keyword>
<keyword evidence="3" id="KW-0479">Metal-binding</keyword>
<sequence>LSKKYGPIYTLYMGPKPAVVLCGFQAVKEALVDNGDKFSGRAEFPIVDLTSKGYGIAFSNGERWKELRRFSLSTLRDFGVGRRSHEEWIQEEIHHLLDIFQETNG</sequence>
<reference evidence="5" key="1">
    <citation type="submission" date="2023-07" db="EMBL/GenBank/DDBJ databases">
        <authorList>
            <person name="Stuckert A."/>
        </authorList>
    </citation>
    <scope>NUCLEOTIDE SEQUENCE</scope>
</reference>
<accession>A0ABN9M8N1</accession>
<dbReference type="PRINTS" id="PR00463">
    <property type="entry name" value="EP450I"/>
</dbReference>
<dbReference type="Proteomes" id="UP001176940">
    <property type="component" value="Unassembled WGS sequence"/>
</dbReference>
<name>A0ABN9M8N1_9NEOB</name>
<proteinExistence type="inferred from homology"/>
<dbReference type="EMBL" id="CAUEEQ010053573">
    <property type="protein sequence ID" value="CAJ0961762.1"/>
    <property type="molecule type" value="Genomic_DNA"/>
</dbReference>
<evidence type="ECO:0000256" key="2">
    <source>
        <dbReference type="ARBA" id="ARBA00010617"/>
    </source>
</evidence>
<dbReference type="Gene3D" id="1.10.630.10">
    <property type="entry name" value="Cytochrome P450"/>
    <property type="match status" value="1"/>
</dbReference>
<dbReference type="SUPFAM" id="SSF48264">
    <property type="entry name" value="Cytochrome P450"/>
    <property type="match status" value="1"/>
</dbReference>
<dbReference type="InterPro" id="IPR002401">
    <property type="entry name" value="Cyt_P450_E_grp-I"/>
</dbReference>
<gene>
    <name evidence="5" type="ORF">RIMI_LOCUS17943053</name>
</gene>
<comment type="similarity">
    <text evidence="2">Belongs to the cytochrome P450 family.</text>
</comment>
<evidence type="ECO:0000256" key="3">
    <source>
        <dbReference type="ARBA" id="ARBA00022723"/>
    </source>
</evidence>
<dbReference type="PANTHER" id="PTHR24300:SF153">
    <property type="entry name" value="CYTOCHROME P450 2G1-LIKE-RELATED"/>
    <property type="match status" value="1"/>
</dbReference>
<feature type="non-terminal residue" evidence="5">
    <location>
        <position position="1"/>
    </location>
</feature>
<dbReference type="InterPro" id="IPR001128">
    <property type="entry name" value="Cyt_P450"/>
</dbReference>
<comment type="caution">
    <text evidence="5">The sequence shown here is derived from an EMBL/GenBank/DDBJ whole genome shotgun (WGS) entry which is preliminary data.</text>
</comment>
<dbReference type="Pfam" id="PF00067">
    <property type="entry name" value="p450"/>
    <property type="match status" value="1"/>
</dbReference>